<comment type="caution">
    <text evidence="1">The sequence shown here is derived from an EMBL/GenBank/DDBJ whole genome shotgun (WGS) entry which is preliminary data.</text>
</comment>
<accession>A0A1G2A8C7</accession>
<protein>
    <submittedName>
        <fullName evidence="1">Uncharacterized protein</fullName>
    </submittedName>
</protein>
<sequence length="278" mass="31726">MRILEGVLGGHEKTHTIKEYAIDGAHSLMELTVPEKYRVRALIFKGKEKIFDLTDALHQVESEYEFMQVPLKEMCGIDMDKKRICYNQAAVGKEGGRFELMTHLAHLALKTMTDQSGKLASSALSDSKEGSPAEVMQKILMDPYFEDKSLLKEERAQNVISAAEIFSWEYGVSTARAMCVIARLRQDCDIDLEPTLHGGLSKEILDQYLEDTARHIEPEEQKKIPEYGSMVKWGCQWLSEKSDEWTSDGHDSIVRLLISKHARECFVRELVRLLYNPN</sequence>
<reference evidence="1 2" key="1">
    <citation type="journal article" date="2016" name="Nat. Commun.">
        <title>Thousands of microbial genomes shed light on interconnected biogeochemical processes in an aquifer system.</title>
        <authorList>
            <person name="Anantharaman K."/>
            <person name="Brown C.T."/>
            <person name="Hug L.A."/>
            <person name="Sharon I."/>
            <person name="Castelle C.J."/>
            <person name="Probst A.J."/>
            <person name="Thomas B.C."/>
            <person name="Singh A."/>
            <person name="Wilkins M.J."/>
            <person name="Karaoz U."/>
            <person name="Brodie E.L."/>
            <person name="Williams K.H."/>
            <person name="Hubbard S.S."/>
            <person name="Banfield J.F."/>
        </authorList>
    </citation>
    <scope>NUCLEOTIDE SEQUENCE [LARGE SCALE GENOMIC DNA]</scope>
</reference>
<name>A0A1G2A8C7_9BACT</name>
<proteinExistence type="predicted"/>
<evidence type="ECO:0000313" key="1">
    <source>
        <dbReference type="EMBL" id="OGY73104.1"/>
    </source>
</evidence>
<organism evidence="1 2">
    <name type="scientific">Candidatus Jacksonbacteria bacterium RIFCSPLOWO2_02_FULL_44_20</name>
    <dbReference type="NCBI Taxonomy" id="1798460"/>
    <lineage>
        <taxon>Bacteria</taxon>
        <taxon>Candidatus Jacksoniibacteriota</taxon>
    </lineage>
</organism>
<dbReference type="Proteomes" id="UP000178315">
    <property type="component" value="Unassembled WGS sequence"/>
</dbReference>
<dbReference type="EMBL" id="MHJU01000017">
    <property type="protein sequence ID" value="OGY73104.1"/>
    <property type="molecule type" value="Genomic_DNA"/>
</dbReference>
<dbReference type="AlphaFoldDB" id="A0A1G2A8C7"/>
<gene>
    <name evidence="1" type="ORF">A3H61_02755</name>
</gene>
<evidence type="ECO:0000313" key="2">
    <source>
        <dbReference type="Proteomes" id="UP000178315"/>
    </source>
</evidence>